<dbReference type="PANTHER" id="PTHR34596">
    <property type="entry name" value="CHITOPORIN"/>
    <property type="match status" value="1"/>
</dbReference>
<comment type="caution">
    <text evidence="9">The sequence shown here is derived from an EMBL/GenBank/DDBJ whole genome shotgun (WGS) entry which is preliminary data.</text>
</comment>
<dbReference type="PANTHER" id="PTHR34596:SF2">
    <property type="entry name" value="CHITOPORIN"/>
    <property type="match status" value="1"/>
</dbReference>
<gene>
    <name evidence="9" type="ORF">ALP65_02036</name>
</gene>
<dbReference type="InterPro" id="IPR023614">
    <property type="entry name" value="Porin_dom_sf"/>
</dbReference>
<keyword evidence="5" id="KW-0732">Signal</keyword>
<keyword evidence="6" id="KW-0012">Acyltransferase</keyword>
<evidence type="ECO:0000313" key="9">
    <source>
        <dbReference type="EMBL" id="RMS62691.1"/>
    </source>
</evidence>
<evidence type="ECO:0000256" key="2">
    <source>
        <dbReference type="ARBA" id="ARBA00010982"/>
    </source>
</evidence>
<dbReference type="PROSITE" id="PS00099">
    <property type="entry name" value="THIOLASE_3"/>
    <property type="match status" value="1"/>
</dbReference>
<dbReference type="GO" id="GO:0015288">
    <property type="term" value="F:porin activity"/>
    <property type="evidence" value="ECO:0007669"/>
    <property type="project" value="TreeGrafter"/>
</dbReference>
<dbReference type="CDD" id="cd00751">
    <property type="entry name" value="thiolase"/>
    <property type="match status" value="1"/>
</dbReference>
<evidence type="ECO:0000256" key="7">
    <source>
        <dbReference type="ARBA" id="ARBA00048527"/>
    </source>
</evidence>
<organism evidence="9 10">
    <name type="scientific">Pseudomonas aeruginosa</name>
    <dbReference type="NCBI Taxonomy" id="287"/>
    <lineage>
        <taxon>Bacteria</taxon>
        <taxon>Pseudomonadati</taxon>
        <taxon>Pseudomonadota</taxon>
        <taxon>Gammaproteobacteria</taxon>
        <taxon>Pseudomonadales</taxon>
        <taxon>Pseudomonadaceae</taxon>
        <taxon>Pseudomonas</taxon>
    </lineage>
</organism>
<protein>
    <recommendedName>
        <fullName evidence="8">Thiolase N-terminal domain-containing protein</fullName>
    </recommendedName>
</protein>
<dbReference type="Pfam" id="PF03573">
    <property type="entry name" value="OprD"/>
    <property type="match status" value="1"/>
</dbReference>
<dbReference type="InterPro" id="IPR005318">
    <property type="entry name" value="OM_porin_bac"/>
</dbReference>
<dbReference type="GO" id="GO:0044281">
    <property type="term" value="P:small molecule metabolic process"/>
    <property type="evidence" value="ECO:0007669"/>
    <property type="project" value="UniProtKB-ARBA"/>
</dbReference>
<dbReference type="InterPro" id="IPR020613">
    <property type="entry name" value="Thiolase_CS"/>
</dbReference>
<dbReference type="InterPro" id="IPR016039">
    <property type="entry name" value="Thiolase-like"/>
</dbReference>
<evidence type="ECO:0000256" key="3">
    <source>
        <dbReference type="ARBA" id="ARBA00022448"/>
    </source>
</evidence>
<dbReference type="Pfam" id="PF00108">
    <property type="entry name" value="Thiolase_N"/>
    <property type="match status" value="1"/>
</dbReference>
<keyword evidence="3" id="KW-0813">Transport</keyword>
<dbReference type="PROSITE" id="PS00098">
    <property type="entry name" value="THIOLASE_1"/>
    <property type="match status" value="1"/>
</dbReference>
<evidence type="ECO:0000256" key="4">
    <source>
        <dbReference type="ARBA" id="ARBA00022679"/>
    </source>
</evidence>
<reference evidence="9 10" key="1">
    <citation type="submission" date="2018-08" db="EMBL/GenBank/DDBJ databases">
        <title>Recombination of ecologically and evolutionarily significant loci maintains genetic cohesion in the Pseudomonas syringae species complex.</title>
        <authorList>
            <person name="Dillon M."/>
            <person name="Thakur S."/>
            <person name="Almeida R.N.D."/>
            <person name="Weir B.S."/>
            <person name="Guttman D.S."/>
        </authorList>
    </citation>
    <scope>NUCLEOTIDE SEQUENCE [LARGE SCALE GENOMIC DNA]</scope>
    <source>
        <strain evidence="9 10">ICMP 7846</strain>
    </source>
</reference>
<dbReference type="InterPro" id="IPR020615">
    <property type="entry name" value="Thiolase_acyl_enz_int_AS"/>
</dbReference>
<dbReference type="Gene3D" id="2.40.160.10">
    <property type="entry name" value="Porin"/>
    <property type="match status" value="1"/>
</dbReference>
<name>A0A3M5ELW6_PSEAI</name>
<dbReference type="InterPro" id="IPR002155">
    <property type="entry name" value="Thiolase"/>
</dbReference>
<dbReference type="AlphaFoldDB" id="A0A3M5ELW6"/>
<dbReference type="SUPFAM" id="SSF53901">
    <property type="entry name" value="Thiolase-like"/>
    <property type="match status" value="2"/>
</dbReference>
<comment type="catalytic activity">
    <reaction evidence="7">
        <text>succinyl-CoA + acetyl-CoA = 3-oxoadipyl-CoA + CoA</text>
        <dbReference type="Rhea" id="RHEA:19481"/>
        <dbReference type="ChEBI" id="CHEBI:57287"/>
        <dbReference type="ChEBI" id="CHEBI:57288"/>
        <dbReference type="ChEBI" id="CHEBI:57292"/>
        <dbReference type="ChEBI" id="CHEBI:57348"/>
        <dbReference type="EC" id="2.3.1.174"/>
    </reaction>
</comment>
<dbReference type="PROSITE" id="PS00737">
    <property type="entry name" value="THIOLASE_2"/>
    <property type="match status" value="1"/>
</dbReference>
<comment type="similarity">
    <text evidence="2">Belongs to the thiolase-like superfamily. Thiolase family.</text>
</comment>
<dbReference type="Gene3D" id="3.40.47.10">
    <property type="match status" value="2"/>
</dbReference>
<evidence type="ECO:0000259" key="8">
    <source>
        <dbReference type="Pfam" id="PF00108"/>
    </source>
</evidence>
<evidence type="ECO:0000313" key="10">
    <source>
        <dbReference type="Proteomes" id="UP000270834"/>
    </source>
</evidence>
<evidence type="ECO:0000256" key="1">
    <source>
        <dbReference type="ARBA" id="ARBA00009075"/>
    </source>
</evidence>
<dbReference type="InterPro" id="IPR020610">
    <property type="entry name" value="Thiolase_AS"/>
</dbReference>
<keyword evidence="4" id="KW-0808">Transferase</keyword>
<proteinExistence type="inferred from homology"/>
<comment type="similarity">
    <text evidence="1">Belongs to the outer membrane porin (Opr) (TC 1.B.25) family.</text>
</comment>
<dbReference type="GO" id="GO:0033812">
    <property type="term" value="F:3-oxoadipyl-CoA thiolase activity"/>
    <property type="evidence" value="ECO:0007669"/>
    <property type="project" value="UniProtKB-EC"/>
</dbReference>
<evidence type="ECO:0000256" key="6">
    <source>
        <dbReference type="ARBA" id="ARBA00023315"/>
    </source>
</evidence>
<accession>A0A3M5ELW6</accession>
<feature type="domain" description="Thiolase N-terminal" evidence="8">
    <location>
        <begin position="4"/>
        <end position="261"/>
    </location>
</feature>
<dbReference type="Proteomes" id="UP000270834">
    <property type="component" value="Unassembled WGS sequence"/>
</dbReference>
<evidence type="ECO:0000256" key="5">
    <source>
        <dbReference type="ARBA" id="ARBA00022729"/>
    </source>
</evidence>
<dbReference type="EMBL" id="RBSQ01000212">
    <property type="protein sequence ID" value="RMS62691.1"/>
    <property type="molecule type" value="Genomic_DNA"/>
</dbReference>
<dbReference type="GO" id="GO:0016020">
    <property type="term" value="C:membrane"/>
    <property type="evidence" value="ECO:0007669"/>
    <property type="project" value="InterPro"/>
</dbReference>
<sequence>MREVVIVDSVRTGLAKSFRGKFNLTRPDDMAAHCVDALLARNDLDPLLVDDCIVGAGSNEGAQGHNIGRNVAVLSGLGIQVPGMTLNRYCSSGLQAIAIAANQIASGCSEVIVAGGVESITLTLKSVNTDHLVNPLLQREVSGIYYPMGQTAEIVARRYGITREAQDAYALQSQQRMARAQADGLFADEIVPMTTRYAVEDKASGEKQVLDGVVDRDDCNRPDTTLEGLASLKPAFAEDGSVTAGNASQLSDGASMTLLMSLEKALALGLEPKAFFRGFTVAGCEPDEMGIGPVFSVPKLLKAKGLKIADVDLWELNEAFASQCLYCRDRLEIDNEKYNVNGGSIAIGHPFGMTGSRQVGHLVRELRRRNLRYGVVTMCVGGGMGASGLFEGQSLTLTTRNFYSRENMKDSFTFRIPKAGGGSQRIHQRNAWVQGTVLKYSSGYTQGSIGFGFDVAAFNEIALERGKGRIGGGGNRTLANSDGEAIGEWSKLGVANIRLRASNTEFKAGRFLVNTPVFSYIDNRALPSSFTGFAVTSEELDNLSLQAGSFRKVSPRTGSGDEDMTTEYGTRQVKGDRLNYLGGNYKPLDGLEISLYGSHFQDVWNQYYLGVTHDIGDLENGIALRTAFNGYHTGDTGAREAGYIDNDTWSLAFTLGHRAHALTLAYQQVDGNEYFDYVHETSAIFLANSMLADYNSPNEKSAQIRYETDWSYYGVPGLSTGVWYVKGWDIDGTHYDGDRNGAYGNYAEVRAQDGEKHHELGLMAAYKVQNGPIKDSTFKLTYMMHKASQNQVDGSVNELRLVSTFPFNLL</sequence>
<dbReference type="FunFam" id="3.40.47.10:FF:000010">
    <property type="entry name" value="Acetyl-CoA acetyltransferase (Thiolase)"/>
    <property type="match status" value="1"/>
</dbReference>
<dbReference type="NCBIfam" id="TIGR01930">
    <property type="entry name" value="AcCoA-C-Actrans"/>
    <property type="match status" value="1"/>
</dbReference>
<dbReference type="InterPro" id="IPR020616">
    <property type="entry name" value="Thiolase_N"/>
</dbReference>